<organism evidence="13 14">
    <name type="scientific">Candidatus Roizmanbacteria bacterium CG_4_10_14_0_2_um_filter_36_9</name>
    <dbReference type="NCBI Taxonomy" id="1974823"/>
    <lineage>
        <taxon>Bacteria</taxon>
        <taxon>Candidatus Roizmaniibacteriota</taxon>
    </lineage>
</organism>
<evidence type="ECO:0000256" key="3">
    <source>
        <dbReference type="ARBA" id="ARBA00012899"/>
    </source>
</evidence>
<dbReference type="Pfam" id="PF00696">
    <property type="entry name" value="AA_kinase"/>
    <property type="match status" value="1"/>
</dbReference>
<evidence type="ECO:0000256" key="1">
    <source>
        <dbReference type="ARBA" id="ARBA00004791"/>
    </source>
</evidence>
<evidence type="ECO:0000256" key="7">
    <source>
        <dbReference type="ARBA" id="ARBA00022777"/>
    </source>
</evidence>
<dbReference type="Gene3D" id="3.40.1160.10">
    <property type="entry name" value="Acetylglutamate kinase-like"/>
    <property type="match status" value="1"/>
</dbReference>
<evidence type="ECO:0000256" key="10">
    <source>
        <dbReference type="ARBA" id="ARBA00032092"/>
    </source>
</evidence>
<keyword evidence="8" id="KW-0067">ATP-binding</keyword>
<dbReference type="GO" id="GO:0033862">
    <property type="term" value="F:UMP kinase activity"/>
    <property type="evidence" value="ECO:0007669"/>
    <property type="project" value="UniProtKB-EC"/>
</dbReference>
<dbReference type="InterPro" id="IPR011818">
    <property type="entry name" value="Uridylate_kinase_arch/spir"/>
</dbReference>
<dbReference type="InterPro" id="IPR013216">
    <property type="entry name" value="Methyltransf_11"/>
</dbReference>
<keyword evidence="6" id="KW-0547">Nucleotide-binding</keyword>
<protein>
    <recommendedName>
        <fullName evidence="3">UMP kinase</fullName>
        <ecNumber evidence="3">2.7.4.22</ecNumber>
    </recommendedName>
    <alternativeName>
        <fullName evidence="10">Uridine monophosphate kinase</fullName>
    </alternativeName>
</protein>
<dbReference type="GO" id="GO:0008757">
    <property type="term" value="F:S-adenosylmethionine-dependent methyltransferase activity"/>
    <property type="evidence" value="ECO:0007669"/>
    <property type="project" value="InterPro"/>
</dbReference>
<evidence type="ECO:0000256" key="2">
    <source>
        <dbReference type="ARBA" id="ARBA00007614"/>
    </source>
</evidence>
<name>A0A2M7U5S2_9BACT</name>
<evidence type="ECO:0000259" key="11">
    <source>
        <dbReference type="Pfam" id="PF00696"/>
    </source>
</evidence>
<evidence type="ECO:0000256" key="6">
    <source>
        <dbReference type="ARBA" id="ARBA00022741"/>
    </source>
</evidence>
<dbReference type="AlphaFoldDB" id="A0A2M7U5S2"/>
<dbReference type="Proteomes" id="UP000230027">
    <property type="component" value="Unassembled WGS sequence"/>
</dbReference>
<comment type="caution">
    <text evidence="13">The sequence shown here is derived from an EMBL/GenBank/DDBJ whole genome shotgun (WGS) entry which is preliminary data.</text>
</comment>
<dbReference type="InterPro" id="IPR029063">
    <property type="entry name" value="SAM-dependent_MTases_sf"/>
</dbReference>
<evidence type="ECO:0000259" key="12">
    <source>
        <dbReference type="Pfam" id="PF08241"/>
    </source>
</evidence>
<evidence type="ECO:0000256" key="9">
    <source>
        <dbReference type="ARBA" id="ARBA00022975"/>
    </source>
</evidence>
<evidence type="ECO:0000256" key="8">
    <source>
        <dbReference type="ARBA" id="ARBA00022840"/>
    </source>
</evidence>
<dbReference type="EMBL" id="PFOD01000016">
    <property type="protein sequence ID" value="PIZ66317.1"/>
    <property type="molecule type" value="Genomic_DNA"/>
</dbReference>
<dbReference type="GO" id="GO:0005524">
    <property type="term" value="F:ATP binding"/>
    <property type="evidence" value="ECO:0007669"/>
    <property type="project" value="UniProtKB-KW"/>
</dbReference>
<dbReference type="Pfam" id="PF08241">
    <property type="entry name" value="Methyltransf_11"/>
    <property type="match status" value="1"/>
</dbReference>
<dbReference type="PANTHER" id="PTHR42833:SF4">
    <property type="entry name" value="URIDYLATE KINASE PUMPKIN, CHLOROPLASTIC"/>
    <property type="match status" value="1"/>
</dbReference>
<dbReference type="InterPro" id="IPR001048">
    <property type="entry name" value="Asp/Glu/Uridylate_kinase"/>
</dbReference>
<accession>A0A2M7U5S2</accession>
<dbReference type="Gene3D" id="3.40.50.150">
    <property type="entry name" value="Vaccinia Virus protein VP39"/>
    <property type="match status" value="1"/>
</dbReference>
<gene>
    <name evidence="13" type="ORF">COY14_00540</name>
</gene>
<dbReference type="SUPFAM" id="SSF53335">
    <property type="entry name" value="S-adenosyl-L-methionine-dependent methyltransferases"/>
    <property type="match status" value="1"/>
</dbReference>
<sequence length="442" mass="50881">MLFDSKEPPIVISIGGSLLVTDKGIDTRFLKNLNTFIRKYIKRGKRFFLVAGGGVTARKYRDAGKDVVGGMSMDDLDWIGIHATRLNAHLLRTIFEDIAHPRIIENYDKKLRNWKESLVIGAGWKPGWSTDYDAVILARDYGANLIINLSNIDWVYDKDPRKYKDAVVIEKLTWGELEHIVGTEWTPGINAPFDPIAAQLARKLRLTVIVANGEDLDNIENIIEGDGFKGTVIQPYRIDASFYDRDYYIGDKDRYRFGRKASLIGKLLRRIAIYYRAMIIRIFLKPKNCLDVGCGTGELVSILRKTGIDAYGVEISEHALELADKSVRPFLRNGNIVDLPFETNSFDLVLTFDVLEHLERGKIKKAIDETIRVSKKTIMHKIYTKENIWIRLFHSKDFSHLSIFTKNFWKRKFMEHPDAALQRNSIFHLPRIMESIFLLKKK</sequence>
<dbReference type="PANTHER" id="PTHR42833">
    <property type="entry name" value="URIDYLATE KINASE"/>
    <property type="match status" value="1"/>
</dbReference>
<feature type="domain" description="Methyltransferase type 11" evidence="12">
    <location>
        <begin position="290"/>
        <end position="376"/>
    </location>
</feature>
<comment type="pathway">
    <text evidence="1">Pyrimidine metabolism; CTP biosynthesis via de novo pathway; UDP from UMP (UMPK route): step 1/1.</text>
</comment>
<dbReference type="NCBIfam" id="TIGR02076">
    <property type="entry name" value="pyrH_arch"/>
    <property type="match status" value="1"/>
</dbReference>
<keyword evidence="7 13" id="KW-0418">Kinase</keyword>
<comment type="similarity">
    <text evidence="2">Belongs to the UMP kinase family.</text>
</comment>
<keyword evidence="4" id="KW-0963">Cytoplasm</keyword>
<keyword evidence="9" id="KW-0665">Pyrimidine biosynthesis</keyword>
<dbReference type="GO" id="GO:0006225">
    <property type="term" value="P:UDP biosynthetic process"/>
    <property type="evidence" value="ECO:0007669"/>
    <property type="project" value="TreeGrafter"/>
</dbReference>
<dbReference type="CDD" id="cd02440">
    <property type="entry name" value="AdoMet_MTases"/>
    <property type="match status" value="1"/>
</dbReference>
<feature type="domain" description="Aspartate/glutamate/uridylate kinase" evidence="11">
    <location>
        <begin position="10"/>
        <end position="212"/>
    </location>
</feature>
<dbReference type="EC" id="2.7.4.22" evidence="3"/>
<reference evidence="14" key="1">
    <citation type="submission" date="2017-09" db="EMBL/GenBank/DDBJ databases">
        <title>Depth-based differentiation of microbial function through sediment-hosted aquifers and enrichment of novel symbionts in the deep terrestrial subsurface.</title>
        <authorList>
            <person name="Probst A.J."/>
            <person name="Ladd B."/>
            <person name="Jarett J.K."/>
            <person name="Geller-Mcgrath D.E."/>
            <person name="Sieber C.M.K."/>
            <person name="Emerson J.B."/>
            <person name="Anantharaman K."/>
            <person name="Thomas B.C."/>
            <person name="Malmstrom R."/>
            <person name="Stieglmeier M."/>
            <person name="Klingl A."/>
            <person name="Woyke T."/>
            <person name="Ryan C.M."/>
            <person name="Banfield J.F."/>
        </authorList>
    </citation>
    <scope>NUCLEOTIDE SEQUENCE [LARGE SCALE GENOMIC DNA]</scope>
</reference>
<dbReference type="InterPro" id="IPR036393">
    <property type="entry name" value="AceGlu_kinase-like_sf"/>
</dbReference>
<dbReference type="SUPFAM" id="SSF53633">
    <property type="entry name" value="Carbamate kinase-like"/>
    <property type="match status" value="1"/>
</dbReference>
<evidence type="ECO:0000313" key="14">
    <source>
        <dbReference type="Proteomes" id="UP000230027"/>
    </source>
</evidence>
<evidence type="ECO:0000313" key="13">
    <source>
        <dbReference type="EMBL" id="PIZ66317.1"/>
    </source>
</evidence>
<evidence type="ECO:0000256" key="4">
    <source>
        <dbReference type="ARBA" id="ARBA00022490"/>
    </source>
</evidence>
<keyword evidence="5" id="KW-0808">Transferase</keyword>
<evidence type="ECO:0000256" key="5">
    <source>
        <dbReference type="ARBA" id="ARBA00022679"/>
    </source>
</evidence>
<proteinExistence type="inferred from homology"/>